<keyword evidence="3" id="KW-0963">Cytoplasm</keyword>
<dbReference type="PANTHER" id="PTHR20982">
    <property type="entry name" value="RIBOSOME RECYCLING FACTOR"/>
    <property type="match status" value="1"/>
</dbReference>
<evidence type="ECO:0000313" key="6">
    <source>
        <dbReference type="Proteomes" id="UP000009061"/>
    </source>
</evidence>
<dbReference type="InterPro" id="IPR023584">
    <property type="entry name" value="Ribosome_recyc_fac_dom"/>
</dbReference>
<feature type="domain" description="Ribosome recycling factor" evidence="4">
    <location>
        <begin position="22"/>
        <end position="182"/>
    </location>
</feature>
<evidence type="ECO:0000256" key="1">
    <source>
        <dbReference type="ARBA" id="ARBA00005912"/>
    </source>
</evidence>
<dbReference type="Proteomes" id="UP000009061">
    <property type="component" value="Chromosome"/>
</dbReference>
<gene>
    <name evidence="3 5" type="primary">frr</name>
    <name evidence="5" type="ORF">WIGMOR_0376</name>
</gene>
<dbReference type="HOGENOM" id="CLU_073981_2_0_6"/>
<dbReference type="KEGG" id="wgl:WIGMOR_0376"/>
<dbReference type="OrthoDB" id="9804006at2"/>
<comment type="similarity">
    <text evidence="1 3">Belongs to the RRF family.</text>
</comment>
<accession>H6Q4S5</accession>
<dbReference type="RefSeq" id="WP_014354147.1">
    <property type="nucleotide sequence ID" value="NC_016893.1"/>
</dbReference>
<dbReference type="PANTHER" id="PTHR20982:SF3">
    <property type="entry name" value="MITOCHONDRIAL RIBOSOME RECYCLING FACTOR PSEUDO 1"/>
    <property type="match status" value="1"/>
</dbReference>
<dbReference type="Gene3D" id="3.30.1360.40">
    <property type="match status" value="1"/>
</dbReference>
<dbReference type="GO" id="GO:0002184">
    <property type="term" value="P:cytoplasmic translational termination"/>
    <property type="evidence" value="ECO:0007669"/>
    <property type="project" value="TreeGrafter"/>
</dbReference>
<dbReference type="InterPro" id="IPR036191">
    <property type="entry name" value="RRF_sf"/>
</dbReference>
<dbReference type="Pfam" id="PF01765">
    <property type="entry name" value="RRF"/>
    <property type="match status" value="1"/>
</dbReference>
<keyword evidence="2 3" id="KW-0648">Protein biosynthesis</keyword>
<dbReference type="GO" id="GO:0043023">
    <property type="term" value="F:ribosomal large subunit binding"/>
    <property type="evidence" value="ECO:0007669"/>
    <property type="project" value="TreeGrafter"/>
</dbReference>
<dbReference type="GO" id="GO:0005829">
    <property type="term" value="C:cytosol"/>
    <property type="evidence" value="ECO:0007669"/>
    <property type="project" value="GOC"/>
</dbReference>
<protein>
    <recommendedName>
        <fullName evidence="3">Ribosome-recycling factor</fullName>
        <shortName evidence="3">RRF</shortName>
    </recommendedName>
    <alternativeName>
        <fullName evidence="3">Ribosome-releasing factor</fullName>
    </alternativeName>
</protein>
<dbReference type="eggNOG" id="COG0233">
    <property type="taxonomic scope" value="Bacteria"/>
</dbReference>
<dbReference type="NCBIfam" id="TIGR00496">
    <property type="entry name" value="frr"/>
    <property type="match status" value="1"/>
</dbReference>
<reference evidence="5 6" key="1">
    <citation type="journal article" date="2012" name="MBio">
        <title>Insight into the transmission biology and species-specific functional capabilities of tsetse (Diptera: glossinidae) obligate symbiont wigglesworthia.</title>
        <authorList>
            <person name="Rio R.V."/>
            <person name="Symula R.E."/>
            <person name="Wang J."/>
            <person name="Lohs C."/>
            <person name="Wu Y.N."/>
            <person name="Snyder A.K."/>
            <person name="Bjornson R.D."/>
            <person name="Oshima K."/>
            <person name="Biehl B.S."/>
            <person name="Perna N.T."/>
            <person name="Hattori M."/>
            <person name="Aksoy S."/>
        </authorList>
    </citation>
    <scope>NUCLEOTIDE SEQUENCE [LARGE SCALE GENOMIC DNA]</scope>
    <source>
        <strain evidence="5">WGM</strain>
    </source>
</reference>
<dbReference type="STRING" id="1142511.WIGMOR_0376"/>
<organism evidence="5 6">
    <name type="scientific">Wigglesworthia glossinidia endosymbiont of Glossina morsitans morsitans</name>
    <name type="common">Yale colony</name>
    <dbReference type="NCBI Taxonomy" id="1142511"/>
    <lineage>
        <taxon>Bacteria</taxon>
        <taxon>Pseudomonadati</taxon>
        <taxon>Pseudomonadota</taxon>
        <taxon>Gammaproteobacteria</taxon>
        <taxon>Enterobacterales</taxon>
        <taxon>Erwiniaceae</taxon>
        <taxon>Wigglesworthia</taxon>
    </lineage>
</organism>
<evidence type="ECO:0000256" key="3">
    <source>
        <dbReference type="HAMAP-Rule" id="MF_00040"/>
    </source>
</evidence>
<keyword evidence="6" id="KW-1185">Reference proteome</keyword>
<dbReference type="SUPFAM" id="SSF55194">
    <property type="entry name" value="Ribosome recycling factor, RRF"/>
    <property type="match status" value="1"/>
</dbReference>
<dbReference type="FunFam" id="3.30.1360.40:FF:000001">
    <property type="entry name" value="Ribosome-recycling factor"/>
    <property type="match status" value="1"/>
</dbReference>
<dbReference type="AlphaFoldDB" id="H6Q4S5"/>
<name>H6Q4S5_WIGGL</name>
<evidence type="ECO:0000256" key="2">
    <source>
        <dbReference type="ARBA" id="ARBA00022917"/>
    </source>
</evidence>
<dbReference type="EMBL" id="CP003315">
    <property type="protein sequence ID" value="AFA41208.1"/>
    <property type="molecule type" value="Genomic_DNA"/>
</dbReference>
<comment type="function">
    <text evidence="3">Responsible for the release of ribosomes from messenger RNA at the termination of protein biosynthesis. May increase the efficiency of translation by recycling ribosomes from one round of translation to another.</text>
</comment>
<comment type="subcellular location">
    <subcellularLocation>
        <location evidence="3">Cytoplasm</location>
    </subcellularLocation>
</comment>
<evidence type="ECO:0000259" key="4">
    <source>
        <dbReference type="Pfam" id="PF01765"/>
    </source>
</evidence>
<dbReference type="InterPro" id="IPR002661">
    <property type="entry name" value="Ribosome_recyc_fac"/>
</dbReference>
<evidence type="ECO:0000313" key="5">
    <source>
        <dbReference type="EMBL" id="AFA41208.1"/>
    </source>
</evidence>
<proteinExistence type="inferred from homology"/>
<sequence>MIREIYKNANLRMKKSINFFIENISKIRTDRASPELINNIQVDYFGKKLPLNKLSRIMIENWNTLVLTIFDANNIKKIEQAILSTNLGLTPKIYHNSIRVIFPKLTEERRLKLIQLIRKESEKNIISVRNIRRNINEKIKYLTKKSIINKDEEKKFQNQIQKLTNDTIQEIKKLLLKKENDLNLKN</sequence>
<dbReference type="Gene3D" id="1.10.132.20">
    <property type="entry name" value="Ribosome-recycling factor"/>
    <property type="match status" value="1"/>
</dbReference>
<dbReference type="HAMAP" id="MF_00040">
    <property type="entry name" value="RRF"/>
    <property type="match status" value="1"/>
</dbReference>